<proteinExistence type="predicted"/>
<comment type="caution">
    <text evidence="1">The sequence shown here is derived from an EMBL/GenBank/DDBJ whole genome shotgun (WGS) entry which is preliminary data.</text>
</comment>
<organism evidence="1 2">
    <name type="scientific">Paraburkholderia caffeinilytica</name>
    <dbReference type="NCBI Taxonomy" id="1761016"/>
    <lineage>
        <taxon>Bacteria</taxon>
        <taxon>Pseudomonadati</taxon>
        <taxon>Pseudomonadota</taxon>
        <taxon>Betaproteobacteria</taxon>
        <taxon>Burkholderiales</taxon>
        <taxon>Burkholderiaceae</taxon>
        <taxon>Paraburkholderia</taxon>
    </lineage>
</organism>
<evidence type="ECO:0000313" key="2">
    <source>
        <dbReference type="Proteomes" id="UP000602004"/>
    </source>
</evidence>
<dbReference type="Proteomes" id="UP000602004">
    <property type="component" value="Unassembled WGS sequence"/>
</dbReference>
<reference evidence="2" key="1">
    <citation type="journal article" date="2019" name="Int. J. Syst. Evol. Microbiol.">
        <title>The Global Catalogue of Microorganisms (GCM) 10K type strain sequencing project: providing services to taxonomists for standard genome sequencing and annotation.</title>
        <authorList>
            <consortium name="The Broad Institute Genomics Platform"/>
            <consortium name="The Broad Institute Genome Sequencing Center for Infectious Disease"/>
            <person name="Wu L."/>
            <person name="Ma J."/>
        </authorList>
    </citation>
    <scope>NUCLEOTIDE SEQUENCE [LARGE SCALE GENOMIC DNA]</scope>
    <source>
        <strain evidence="2">CGMCC 1.15103</strain>
    </source>
</reference>
<gene>
    <name evidence="1" type="ORF">GCM10011400_42810</name>
</gene>
<dbReference type="EMBL" id="BMHL01000007">
    <property type="protein sequence ID" value="GGC50759.1"/>
    <property type="molecule type" value="Genomic_DNA"/>
</dbReference>
<accession>A0ABQ1N145</accession>
<sequence>MRAHQRVRAAAGRCDAKGVGDVLRALVEGTGGNHEVIDSERMGSHVADRENGFCGKPERAPGAAAALPGS</sequence>
<protein>
    <submittedName>
        <fullName evidence="1">Uncharacterized protein</fullName>
    </submittedName>
</protein>
<evidence type="ECO:0000313" key="1">
    <source>
        <dbReference type="EMBL" id="GGC50759.1"/>
    </source>
</evidence>
<name>A0ABQ1N145_9BURK</name>
<keyword evidence="2" id="KW-1185">Reference proteome</keyword>